<evidence type="ECO:0000256" key="9">
    <source>
        <dbReference type="ARBA" id="ARBA00023237"/>
    </source>
</evidence>
<comment type="caution">
    <text evidence="14">The sequence shown here is derived from an EMBL/GenBank/DDBJ whole genome shotgun (WGS) entry which is preliminary data.</text>
</comment>
<keyword evidence="3 10" id="KW-1134">Transmembrane beta strand</keyword>
<dbReference type="CDD" id="cd01347">
    <property type="entry name" value="ligand_gated_channel"/>
    <property type="match status" value="1"/>
</dbReference>
<feature type="domain" description="TonB-dependent receptor-like beta-barrel" evidence="12">
    <location>
        <begin position="304"/>
        <end position="677"/>
    </location>
</feature>
<dbReference type="PROSITE" id="PS52016">
    <property type="entry name" value="TONB_DEPENDENT_REC_3"/>
    <property type="match status" value="1"/>
</dbReference>
<dbReference type="PANTHER" id="PTHR30069">
    <property type="entry name" value="TONB-DEPENDENT OUTER MEMBRANE RECEPTOR"/>
    <property type="match status" value="1"/>
</dbReference>
<keyword evidence="6 11" id="KW-0798">TonB box</keyword>
<dbReference type="Gene3D" id="2.40.170.20">
    <property type="entry name" value="TonB-dependent receptor, beta-barrel domain"/>
    <property type="match status" value="1"/>
</dbReference>
<evidence type="ECO:0000256" key="10">
    <source>
        <dbReference type="PROSITE-ProRule" id="PRU01360"/>
    </source>
</evidence>
<dbReference type="GO" id="GO:0015344">
    <property type="term" value="F:siderophore uptake transmembrane transporter activity"/>
    <property type="evidence" value="ECO:0007669"/>
    <property type="project" value="TreeGrafter"/>
</dbReference>
<dbReference type="EMBL" id="JAPHEG010000001">
    <property type="protein sequence ID" value="MDF2953096.1"/>
    <property type="molecule type" value="Genomic_DNA"/>
</dbReference>
<evidence type="ECO:0000256" key="11">
    <source>
        <dbReference type="RuleBase" id="RU003357"/>
    </source>
</evidence>
<dbReference type="InterPro" id="IPR037066">
    <property type="entry name" value="Plug_dom_sf"/>
</dbReference>
<dbReference type="Pfam" id="PF00593">
    <property type="entry name" value="TonB_dep_Rec_b-barrel"/>
    <property type="match status" value="1"/>
</dbReference>
<reference evidence="14" key="1">
    <citation type="submission" date="2022-11" db="EMBL/GenBank/DDBJ databases">
        <title>Candidatus Alkanophaga archaea from heated hydrothermal vent sediment oxidize petroleum alkanes.</title>
        <authorList>
            <person name="Zehnle H."/>
            <person name="Laso-Perez R."/>
            <person name="Lipp J."/>
            <person name="Teske A."/>
            <person name="Wegener G."/>
        </authorList>
    </citation>
    <scope>NUCLEOTIDE SEQUENCE</scope>
    <source>
        <strain evidence="14">MCA70</strain>
    </source>
</reference>
<dbReference type="GO" id="GO:0009279">
    <property type="term" value="C:cell outer membrane"/>
    <property type="evidence" value="ECO:0007669"/>
    <property type="project" value="UniProtKB-SubCell"/>
</dbReference>
<dbReference type="Pfam" id="PF07715">
    <property type="entry name" value="Plug"/>
    <property type="match status" value="1"/>
</dbReference>
<comment type="similarity">
    <text evidence="10 11">Belongs to the TonB-dependent receptor family.</text>
</comment>
<keyword evidence="5" id="KW-0732">Signal</keyword>
<evidence type="ECO:0000256" key="5">
    <source>
        <dbReference type="ARBA" id="ARBA00022729"/>
    </source>
</evidence>
<keyword evidence="4 10" id="KW-0812">Transmembrane</keyword>
<evidence type="ECO:0000259" key="13">
    <source>
        <dbReference type="Pfam" id="PF07715"/>
    </source>
</evidence>
<keyword evidence="8 14" id="KW-0675">Receptor</keyword>
<dbReference type="GO" id="GO:0044718">
    <property type="term" value="P:siderophore transmembrane transport"/>
    <property type="evidence" value="ECO:0007669"/>
    <property type="project" value="TreeGrafter"/>
</dbReference>
<evidence type="ECO:0000256" key="8">
    <source>
        <dbReference type="ARBA" id="ARBA00023170"/>
    </source>
</evidence>
<keyword evidence="2 10" id="KW-0813">Transport</keyword>
<proteinExistence type="inferred from homology"/>
<sequence>MKYFRLNRIILLNIIFSFLLTLKSFSQEENGKVNNFENKTYEEYSLGEIVVIGEKTPLIKKVTRTTTVTAEELEAKNVKTVAEALIYVAGLRVSTGRKNEPNVYIHGLDQSKILILIDGVPYYETKYGKLDLNAIPIDNIAKIEIEKGVSSVLYGPNALGGIINIITKKSVEKQTFDFLLERSDYETYRTSVSLGRKLNKFSYWINYTYYDSKGWYMSDGFNPKVGTVKYRPGGTQNRVLEDGDVRDNSAVRSHNFWAKLGLELSENSQYYINFHYLNMYKECPYPIGEFLTNKVFLNKPAFSQFARMPRYDNWGIDFSAKQKIGKKITLKGKIFYHFHLDDYKSYHNETFEELLSISRYKDWMYGIILTPEIKLSDTNTLRLGFQYRKDVHRERDDAYLPFEKYSSSTGSLAVENELKLLKNVSVIAGLQYDWFRVDTAKSLDLDNSGNFQGYEELDKPSLEDHISPMIGIHYSLSKDTEVYASLARKIRFPTLNQLYSSRSGNPNLKPEKSWNYLAGISHVFGKSFRGEFSVYYHDIKDWITRDLPTIAGRYENKGKISIAGIEATAQFTPLENLYLEINYTYTYARDRSPERVTSKVLNVSKHKVDAVLDYTLPRMGLKVTLVGLYMGKVWGQLPTASNPDLPAVEIDDYFVLNAKVSKEFKDCFELYLGMNNLFDEDYQSELDFPAPGRNLYAGVRFSF</sequence>
<dbReference type="InterPro" id="IPR000531">
    <property type="entry name" value="Beta-barrel_TonB"/>
</dbReference>
<dbReference type="PROSITE" id="PS01156">
    <property type="entry name" value="TONB_DEPENDENT_REC_2"/>
    <property type="match status" value="1"/>
</dbReference>
<dbReference type="Proteomes" id="UP001144110">
    <property type="component" value="Unassembled WGS sequence"/>
</dbReference>
<evidence type="ECO:0000259" key="12">
    <source>
        <dbReference type="Pfam" id="PF00593"/>
    </source>
</evidence>
<dbReference type="PANTHER" id="PTHR30069:SF29">
    <property type="entry name" value="HEMOGLOBIN AND HEMOGLOBIN-HAPTOGLOBIN-BINDING PROTEIN 1-RELATED"/>
    <property type="match status" value="1"/>
</dbReference>
<gene>
    <name evidence="14" type="ORF">OD816_000341</name>
</gene>
<organism evidence="14 15">
    <name type="scientific">Candidatus Thermodesulfobacterium syntrophicum</name>
    <dbReference type="NCBI Taxonomy" id="3060442"/>
    <lineage>
        <taxon>Bacteria</taxon>
        <taxon>Pseudomonadati</taxon>
        <taxon>Thermodesulfobacteriota</taxon>
        <taxon>Thermodesulfobacteria</taxon>
        <taxon>Thermodesulfobacteriales</taxon>
        <taxon>Thermodesulfobacteriaceae</taxon>
        <taxon>Thermodesulfobacterium</taxon>
    </lineage>
</organism>
<evidence type="ECO:0000256" key="4">
    <source>
        <dbReference type="ARBA" id="ARBA00022692"/>
    </source>
</evidence>
<evidence type="ECO:0000313" key="14">
    <source>
        <dbReference type="EMBL" id="MDF2953096.1"/>
    </source>
</evidence>
<evidence type="ECO:0000256" key="3">
    <source>
        <dbReference type="ARBA" id="ARBA00022452"/>
    </source>
</evidence>
<feature type="domain" description="TonB-dependent receptor plug" evidence="13">
    <location>
        <begin position="64"/>
        <end position="162"/>
    </location>
</feature>
<dbReference type="Gene3D" id="2.170.130.10">
    <property type="entry name" value="TonB-dependent receptor, plug domain"/>
    <property type="match status" value="1"/>
</dbReference>
<evidence type="ECO:0000256" key="1">
    <source>
        <dbReference type="ARBA" id="ARBA00004571"/>
    </source>
</evidence>
<dbReference type="InterPro" id="IPR036942">
    <property type="entry name" value="Beta-barrel_TonB_sf"/>
</dbReference>
<dbReference type="AlphaFoldDB" id="A0AAE3TE54"/>
<dbReference type="SUPFAM" id="SSF56935">
    <property type="entry name" value="Porins"/>
    <property type="match status" value="1"/>
</dbReference>
<name>A0AAE3TE54_9BACT</name>
<dbReference type="InterPro" id="IPR012910">
    <property type="entry name" value="Plug_dom"/>
</dbReference>
<evidence type="ECO:0000256" key="7">
    <source>
        <dbReference type="ARBA" id="ARBA00023136"/>
    </source>
</evidence>
<evidence type="ECO:0000256" key="6">
    <source>
        <dbReference type="ARBA" id="ARBA00023077"/>
    </source>
</evidence>
<keyword evidence="7 10" id="KW-0472">Membrane</keyword>
<evidence type="ECO:0000313" key="15">
    <source>
        <dbReference type="Proteomes" id="UP001144110"/>
    </source>
</evidence>
<dbReference type="InterPro" id="IPR039426">
    <property type="entry name" value="TonB-dep_rcpt-like"/>
</dbReference>
<dbReference type="InterPro" id="IPR010917">
    <property type="entry name" value="TonB_rcpt_CS"/>
</dbReference>
<evidence type="ECO:0000256" key="2">
    <source>
        <dbReference type="ARBA" id="ARBA00022448"/>
    </source>
</evidence>
<keyword evidence="9 10" id="KW-0998">Cell outer membrane</keyword>
<protein>
    <submittedName>
        <fullName evidence="14">Outer membrane cobalamin receptor protein BtuB</fullName>
    </submittedName>
</protein>
<comment type="subcellular location">
    <subcellularLocation>
        <location evidence="1 10">Cell outer membrane</location>
        <topology evidence="1 10">Multi-pass membrane protein</topology>
    </subcellularLocation>
</comment>
<accession>A0AAE3TE54</accession>